<evidence type="ECO:0000259" key="13">
    <source>
        <dbReference type="PROSITE" id="PS50109"/>
    </source>
</evidence>
<evidence type="ECO:0000259" key="14">
    <source>
        <dbReference type="PROSITE" id="PS50885"/>
    </source>
</evidence>
<evidence type="ECO:0000256" key="9">
    <source>
        <dbReference type="ARBA" id="ARBA00023012"/>
    </source>
</evidence>
<accession>A0A3B1BJD6</accession>
<dbReference type="PANTHER" id="PTHR45436:SF8">
    <property type="entry name" value="HISTIDINE KINASE"/>
    <property type="match status" value="1"/>
</dbReference>
<dbReference type="SUPFAM" id="SSF47384">
    <property type="entry name" value="Homodimeric domain of signal transducing histidine kinase"/>
    <property type="match status" value="1"/>
</dbReference>
<dbReference type="GO" id="GO:0000155">
    <property type="term" value="F:phosphorelay sensor kinase activity"/>
    <property type="evidence" value="ECO:0007669"/>
    <property type="project" value="InterPro"/>
</dbReference>
<dbReference type="AlphaFoldDB" id="A0A3B1BJD6"/>
<gene>
    <name evidence="15" type="ORF">MNBD_GAMMA24-431</name>
</gene>
<dbReference type="SMART" id="SM00387">
    <property type="entry name" value="HATPase_c"/>
    <property type="match status" value="1"/>
</dbReference>
<dbReference type="InterPro" id="IPR003660">
    <property type="entry name" value="HAMP_dom"/>
</dbReference>
<keyword evidence="6 12" id="KW-0812">Transmembrane</keyword>
<evidence type="ECO:0000256" key="3">
    <source>
        <dbReference type="ARBA" id="ARBA00012438"/>
    </source>
</evidence>
<dbReference type="SMART" id="SM00388">
    <property type="entry name" value="HisKA"/>
    <property type="match status" value="1"/>
</dbReference>
<evidence type="ECO:0000256" key="12">
    <source>
        <dbReference type="SAM" id="Phobius"/>
    </source>
</evidence>
<dbReference type="Pfam" id="PF00512">
    <property type="entry name" value="HisKA"/>
    <property type="match status" value="1"/>
</dbReference>
<keyword evidence="9" id="KW-0902">Two-component regulatory system</keyword>
<dbReference type="InterPro" id="IPR004358">
    <property type="entry name" value="Sig_transdc_His_kin-like_C"/>
</dbReference>
<evidence type="ECO:0000256" key="11">
    <source>
        <dbReference type="SAM" id="Coils"/>
    </source>
</evidence>
<name>A0A3B1BJD6_9ZZZZ</name>
<dbReference type="PROSITE" id="PS50109">
    <property type="entry name" value="HIS_KIN"/>
    <property type="match status" value="1"/>
</dbReference>
<dbReference type="PRINTS" id="PR00344">
    <property type="entry name" value="BCTRLSENSOR"/>
</dbReference>
<dbReference type="PANTHER" id="PTHR45436">
    <property type="entry name" value="SENSOR HISTIDINE KINASE YKOH"/>
    <property type="match status" value="1"/>
</dbReference>
<dbReference type="SUPFAM" id="SSF55874">
    <property type="entry name" value="ATPase domain of HSP90 chaperone/DNA topoisomerase II/histidine kinase"/>
    <property type="match status" value="1"/>
</dbReference>
<evidence type="ECO:0000256" key="2">
    <source>
        <dbReference type="ARBA" id="ARBA00004370"/>
    </source>
</evidence>
<dbReference type="SUPFAM" id="SSF158472">
    <property type="entry name" value="HAMP domain-like"/>
    <property type="match status" value="1"/>
</dbReference>
<dbReference type="EMBL" id="UOFZ01000028">
    <property type="protein sequence ID" value="VAX12253.1"/>
    <property type="molecule type" value="Genomic_DNA"/>
</dbReference>
<dbReference type="CDD" id="cd06225">
    <property type="entry name" value="HAMP"/>
    <property type="match status" value="1"/>
</dbReference>
<dbReference type="Pfam" id="PF02518">
    <property type="entry name" value="HATPase_c"/>
    <property type="match status" value="1"/>
</dbReference>
<dbReference type="EC" id="2.7.13.3" evidence="3"/>
<feature type="domain" description="HAMP" evidence="14">
    <location>
        <begin position="183"/>
        <end position="236"/>
    </location>
</feature>
<dbReference type="PROSITE" id="PS50885">
    <property type="entry name" value="HAMP"/>
    <property type="match status" value="1"/>
</dbReference>
<feature type="transmembrane region" description="Helical" evidence="12">
    <location>
        <begin position="159"/>
        <end position="181"/>
    </location>
</feature>
<dbReference type="InterPro" id="IPR036890">
    <property type="entry name" value="HATPase_C_sf"/>
</dbReference>
<comment type="subcellular location">
    <subcellularLocation>
        <location evidence="2">Membrane</location>
    </subcellularLocation>
</comment>
<dbReference type="InterPro" id="IPR003594">
    <property type="entry name" value="HATPase_dom"/>
</dbReference>
<dbReference type="GO" id="GO:0005886">
    <property type="term" value="C:plasma membrane"/>
    <property type="evidence" value="ECO:0007669"/>
    <property type="project" value="TreeGrafter"/>
</dbReference>
<dbReference type="Gene3D" id="3.30.565.10">
    <property type="entry name" value="Histidine kinase-like ATPase, C-terminal domain"/>
    <property type="match status" value="1"/>
</dbReference>
<proteinExistence type="predicted"/>
<evidence type="ECO:0000256" key="7">
    <source>
        <dbReference type="ARBA" id="ARBA00022777"/>
    </source>
</evidence>
<dbReference type="InterPro" id="IPR005467">
    <property type="entry name" value="His_kinase_dom"/>
</dbReference>
<keyword evidence="11" id="KW-0175">Coiled coil</keyword>
<dbReference type="Pfam" id="PF00672">
    <property type="entry name" value="HAMP"/>
    <property type="match status" value="1"/>
</dbReference>
<comment type="catalytic activity">
    <reaction evidence="1">
        <text>ATP + protein L-histidine = ADP + protein N-phospho-L-histidine.</text>
        <dbReference type="EC" id="2.7.13.3"/>
    </reaction>
</comment>
<evidence type="ECO:0000256" key="4">
    <source>
        <dbReference type="ARBA" id="ARBA00022553"/>
    </source>
</evidence>
<feature type="domain" description="Histidine kinase" evidence="13">
    <location>
        <begin position="244"/>
        <end position="453"/>
    </location>
</feature>
<dbReference type="InterPro" id="IPR050428">
    <property type="entry name" value="TCS_sensor_his_kinase"/>
</dbReference>
<evidence type="ECO:0000256" key="6">
    <source>
        <dbReference type="ARBA" id="ARBA00022692"/>
    </source>
</evidence>
<keyword evidence="7" id="KW-0418">Kinase</keyword>
<evidence type="ECO:0000256" key="1">
    <source>
        <dbReference type="ARBA" id="ARBA00000085"/>
    </source>
</evidence>
<protein>
    <recommendedName>
        <fullName evidence="3">histidine kinase</fullName>
        <ecNumber evidence="3">2.7.13.3</ecNumber>
    </recommendedName>
</protein>
<feature type="coiled-coil region" evidence="11">
    <location>
        <begin position="224"/>
        <end position="273"/>
    </location>
</feature>
<organism evidence="15">
    <name type="scientific">hydrothermal vent metagenome</name>
    <dbReference type="NCBI Taxonomy" id="652676"/>
    <lineage>
        <taxon>unclassified sequences</taxon>
        <taxon>metagenomes</taxon>
        <taxon>ecological metagenomes</taxon>
    </lineage>
</organism>
<dbReference type="InterPro" id="IPR036097">
    <property type="entry name" value="HisK_dim/P_sf"/>
</dbReference>
<evidence type="ECO:0000256" key="10">
    <source>
        <dbReference type="ARBA" id="ARBA00023136"/>
    </source>
</evidence>
<keyword evidence="8 12" id="KW-1133">Transmembrane helix</keyword>
<evidence type="ECO:0000256" key="8">
    <source>
        <dbReference type="ARBA" id="ARBA00022989"/>
    </source>
</evidence>
<evidence type="ECO:0000256" key="5">
    <source>
        <dbReference type="ARBA" id="ARBA00022679"/>
    </source>
</evidence>
<sequence>MQARLLRSFSFRLAFTYMALFGTSVLLLLWFIYWSTAAYMSRQADATIAAEITGLAERYDMDGLAGLINVINKRLSRKPTGSSIYLLTTAINTPIAGNLNRWPETQADNDGWLNFQLENASLGKNNIHLARARSFTLSGDFHLLVGRDIYELEETQRRIIRALILGFIITLVLGGGGGFVLSHRVIKRLESINITSREIINGDLSRRIPLHHSDDEFDTLASNLNLMLDRIEELMDDVRRVSDNIAHDLRTPLARLRNRLELLRSEQEKAGQDPALAEQAISEADGLLKTFTALLRIARIETRRRKDAFTETDMEALLHDVVELYEPLAEEKGLSLSLQIDSNVHIQGDRDLLFQAMANLLDNAIKYTPAQGRIEIRLNHQRISIADSGPGIPENERQQVFQRFYRLEKSRTTPGSGLGLSLVEAVAKIHGMSLSLEDNHPGLQVNCEFPQDPSITPMPASNHT</sequence>
<dbReference type="Gene3D" id="1.10.287.130">
    <property type="match status" value="1"/>
</dbReference>
<evidence type="ECO:0000313" key="15">
    <source>
        <dbReference type="EMBL" id="VAX12253.1"/>
    </source>
</evidence>
<dbReference type="SMART" id="SM00304">
    <property type="entry name" value="HAMP"/>
    <property type="match status" value="1"/>
</dbReference>
<feature type="transmembrane region" description="Helical" evidence="12">
    <location>
        <begin position="12"/>
        <end position="33"/>
    </location>
</feature>
<reference evidence="15" key="1">
    <citation type="submission" date="2018-06" db="EMBL/GenBank/DDBJ databases">
        <authorList>
            <person name="Zhirakovskaya E."/>
        </authorList>
    </citation>
    <scope>NUCLEOTIDE SEQUENCE</scope>
</reference>
<dbReference type="InterPro" id="IPR003661">
    <property type="entry name" value="HisK_dim/P_dom"/>
</dbReference>
<keyword evidence="4" id="KW-0597">Phosphoprotein</keyword>
<dbReference type="Gene3D" id="6.10.340.10">
    <property type="match status" value="1"/>
</dbReference>
<keyword evidence="5 15" id="KW-0808">Transferase</keyword>
<keyword evidence="10 12" id="KW-0472">Membrane</keyword>